<evidence type="ECO:0000313" key="3">
    <source>
        <dbReference type="EMBL" id="KAJ7621383.1"/>
    </source>
</evidence>
<accession>A0AAD7BHQ8</accession>
<evidence type="ECO:0008006" key="5">
    <source>
        <dbReference type="Google" id="ProtNLM"/>
    </source>
</evidence>
<comment type="caution">
    <text evidence="3">The sequence shown here is derived from an EMBL/GenBank/DDBJ whole genome shotgun (WGS) entry which is preliminary data.</text>
</comment>
<dbReference type="EMBL" id="JARKIF010000016">
    <property type="protein sequence ID" value="KAJ7621383.1"/>
    <property type="molecule type" value="Genomic_DNA"/>
</dbReference>
<gene>
    <name evidence="3" type="ORF">FB45DRAFT_929080</name>
    <name evidence="2" type="ORF">FB45DRAFT_948346</name>
</gene>
<keyword evidence="4" id="KW-1185">Reference proteome</keyword>
<dbReference type="EMBL" id="JARKIF010000051">
    <property type="protein sequence ID" value="KAJ7607151.1"/>
    <property type="molecule type" value="Genomic_DNA"/>
</dbReference>
<feature type="signal peptide" evidence="1">
    <location>
        <begin position="1"/>
        <end position="16"/>
    </location>
</feature>
<proteinExistence type="predicted"/>
<organism evidence="3 4">
    <name type="scientific">Roridomyces roridus</name>
    <dbReference type="NCBI Taxonomy" id="1738132"/>
    <lineage>
        <taxon>Eukaryota</taxon>
        <taxon>Fungi</taxon>
        <taxon>Dikarya</taxon>
        <taxon>Basidiomycota</taxon>
        <taxon>Agaricomycotina</taxon>
        <taxon>Agaricomycetes</taxon>
        <taxon>Agaricomycetidae</taxon>
        <taxon>Agaricales</taxon>
        <taxon>Marasmiineae</taxon>
        <taxon>Mycenaceae</taxon>
        <taxon>Roridomyces</taxon>
    </lineage>
</organism>
<feature type="chain" id="PRO_5042441867" description="Secreted protein" evidence="1">
    <location>
        <begin position="17"/>
        <end position="108"/>
    </location>
</feature>
<evidence type="ECO:0000313" key="4">
    <source>
        <dbReference type="Proteomes" id="UP001221142"/>
    </source>
</evidence>
<reference evidence="3" key="1">
    <citation type="submission" date="2023-03" db="EMBL/GenBank/DDBJ databases">
        <title>Massive genome expansion in bonnet fungi (Mycena s.s.) driven by repeated elements and novel gene families across ecological guilds.</title>
        <authorList>
            <consortium name="Lawrence Berkeley National Laboratory"/>
            <person name="Harder C.B."/>
            <person name="Miyauchi S."/>
            <person name="Viragh M."/>
            <person name="Kuo A."/>
            <person name="Thoen E."/>
            <person name="Andreopoulos B."/>
            <person name="Lu D."/>
            <person name="Skrede I."/>
            <person name="Drula E."/>
            <person name="Henrissat B."/>
            <person name="Morin E."/>
            <person name="Kohler A."/>
            <person name="Barry K."/>
            <person name="LaButti K."/>
            <person name="Morin E."/>
            <person name="Salamov A."/>
            <person name="Lipzen A."/>
            <person name="Mereny Z."/>
            <person name="Hegedus B."/>
            <person name="Baldrian P."/>
            <person name="Stursova M."/>
            <person name="Weitz H."/>
            <person name="Taylor A."/>
            <person name="Grigoriev I.V."/>
            <person name="Nagy L.G."/>
            <person name="Martin F."/>
            <person name="Kauserud H."/>
        </authorList>
    </citation>
    <scope>NUCLEOTIDE SEQUENCE</scope>
    <source>
        <strain evidence="3">9284</strain>
    </source>
</reference>
<dbReference type="AlphaFoldDB" id="A0AAD7BHQ8"/>
<name>A0AAD7BHQ8_9AGAR</name>
<evidence type="ECO:0000256" key="1">
    <source>
        <dbReference type="SAM" id="SignalP"/>
    </source>
</evidence>
<dbReference type="Proteomes" id="UP001221142">
    <property type="component" value="Unassembled WGS sequence"/>
</dbReference>
<protein>
    <recommendedName>
        <fullName evidence="5">Secreted protein</fullName>
    </recommendedName>
</protein>
<sequence length="108" mass="11558">MLVTLPLSLSFLGTLGRCWTTGAVSFTSAPRPGIAASPFRAAPCTPRRFHVMPPRNTFAQQAMYTGVPCSAGTTTFAQGSGATGSFRHPLWRFLHPGSPPRLPCRSKP</sequence>
<evidence type="ECO:0000313" key="2">
    <source>
        <dbReference type="EMBL" id="KAJ7607151.1"/>
    </source>
</evidence>
<keyword evidence="1" id="KW-0732">Signal</keyword>